<dbReference type="Proteomes" id="UP001229409">
    <property type="component" value="Unassembled WGS sequence"/>
</dbReference>
<dbReference type="EMBL" id="JARVWT010000006">
    <property type="protein sequence ID" value="MDH2332192.1"/>
    <property type="molecule type" value="Genomic_DNA"/>
</dbReference>
<accession>A0AAP4EA61</accession>
<sequence>MKLTGNTIFITGGGSGIGRALAEALHNLGNKVIISGRRKERLEETIKANPGMSAVELNVQDPARIEAAAKQLIENTRMLMS</sequence>
<evidence type="ECO:0000256" key="1">
    <source>
        <dbReference type="ARBA" id="ARBA00006484"/>
    </source>
</evidence>
<evidence type="ECO:0000256" key="2">
    <source>
        <dbReference type="ARBA" id="ARBA00023002"/>
    </source>
</evidence>
<keyword evidence="2" id="KW-0560">Oxidoreductase</keyword>
<reference evidence="3" key="1">
    <citation type="submission" date="2023-04" db="EMBL/GenBank/DDBJ databases">
        <title>Uncovering the Secrets of Slow-Growing Bacteria in Tropical Savanna Soil through Cultivation and Genomic Analysis.</title>
        <authorList>
            <person name="Goncalves O.S."/>
            <person name="Santana M.F."/>
        </authorList>
    </citation>
    <scope>NUCLEOTIDE SEQUENCE</scope>
    <source>
        <strain evidence="3">ANTI</strain>
    </source>
</reference>
<gene>
    <name evidence="3" type="ORF">QDS18_15135</name>
</gene>
<comment type="similarity">
    <text evidence="1">Belongs to the short-chain dehydrogenases/reductases (SDR) family.</text>
</comment>
<dbReference type="InterPro" id="IPR002347">
    <property type="entry name" value="SDR_fam"/>
</dbReference>
<dbReference type="GO" id="GO:0016020">
    <property type="term" value="C:membrane"/>
    <property type="evidence" value="ECO:0007669"/>
    <property type="project" value="TreeGrafter"/>
</dbReference>
<dbReference type="InterPro" id="IPR036291">
    <property type="entry name" value="NAD(P)-bd_dom_sf"/>
</dbReference>
<dbReference type="SUPFAM" id="SSF51735">
    <property type="entry name" value="NAD(P)-binding Rossmann-fold domains"/>
    <property type="match status" value="1"/>
</dbReference>
<dbReference type="PANTHER" id="PTHR44196:SF1">
    <property type="entry name" value="DEHYDROGENASE_REDUCTASE SDR FAMILY MEMBER 7B"/>
    <property type="match status" value="1"/>
</dbReference>
<protein>
    <submittedName>
        <fullName evidence="3">SDR family NAD(P)-dependent oxidoreductase</fullName>
    </submittedName>
</protein>
<evidence type="ECO:0000313" key="3">
    <source>
        <dbReference type="EMBL" id="MDH2332192.1"/>
    </source>
</evidence>
<organism evidence="3 4">
    <name type="scientific">Paenibacillus polymyxa</name>
    <name type="common">Bacillus polymyxa</name>
    <dbReference type="NCBI Taxonomy" id="1406"/>
    <lineage>
        <taxon>Bacteria</taxon>
        <taxon>Bacillati</taxon>
        <taxon>Bacillota</taxon>
        <taxon>Bacilli</taxon>
        <taxon>Bacillales</taxon>
        <taxon>Paenibacillaceae</taxon>
        <taxon>Paenibacillus</taxon>
    </lineage>
</organism>
<dbReference type="Pfam" id="PF00106">
    <property type="entry name" value="adh_short"/>
    <property type="match status" value="1"/>
</dbReference>
<name>A0AAP4EA61_PAEPO</name>
<comment type="caution">
    <text evidence="3">The sequence shown here is derived from an EMBL/GenBank/DDBJ whole genome shotgun (WGS) entry which is preliminary data.</text>
</comment>
<dbReference type="PANTHER" id="PTHR44196">
    <property type="entry name" value="DEHYDROGENASE/REDUCTASE SDR FAMILY MEMBER 7B"/>
    <property type="match status" value="1"/>
</dbReference>
<evidence type="ECO:0000313" key="4">
    <source>
        <dbReference type="Proteomes" id="UP001229409"/>
    </source>
</evidence>
<dbReference type="Gene3D" id="3.40.50.720">
    <property type="entry name" value="NAD(P)-binding Rossmann-like Domain"/>
    <property type="match status" value="1"/>
</dbReference>
<proteinExistence type="inferred from homology"/>
<dbReference type="AlphaFoldDB" id="A0AAP4EA61"/>
<dbReference type="GO" id="GO:0016491">
    <property type="term" value="F:oxidoreductase activity"/>
    <property type="evidence" value="ECO:0007669"/>
    <property type="project" value="UniProtKB-KW"/>
</dbReference>